<keyword evidence="4" id="KW-1185">Reference proteome</keyword>
<keyword evidence="1" id="KW-0175">Coiled coil</keyword>
<dbReference type="EMBL" id="ML769409">
    <property type="protein sequence ID" value="KAE9405401.1"/>
    <property type="molecule type" value="Genomic_DNA"/>
</dbReference>
<reference evidence="3" key="1">
    <citation type="journal article" date="2019" name="Environ. Microbiol.">
        <title>Fungal ecological strategies reflected in gene transcription - a case study of two litter decomposers.</title>
        <authorList>
            <person name="Barbi F."/>
            <person name="Kohler A."/>
            <person name="Barry K."/>
            <person name="Baskaran P."/>
            <person name="Daum C."/>
            <person name="Fauchery L."/>
            <person name="Ihrmark K."/>
            <person name="Kuo A."/>
            <person name="LaButti K."/>
            <person name="Lipzen A."/>
            <person name="Morin E."/>
            <person name="Grigoriev I.V."/>
            <person name="Henrissat B."/>
            <person name="Lindahl B."/>
            <person name="Martin F."/>
        </authorList>
    </citation>
    <scope>NUCLEOTIDE SEQUENCE</scope>
    <source>
        <strain evidence="3">JB14</strain>
    </source>
</reference>
<accession>A0A6A4I4I9</accession>
<evidence type="ECO:0000313" key="3">
    <source>
        <dbReference type="EMBL" id="KAE9405401.1"/>
    </source>
</evidence>
<feature type="coiled-coil region" evidence="1">
    <location>
        <begin position="32"/>
        <end position="59"/>
    </location>
</feature>
<proteinExistence type="predicted"/>
<dbReference type="OrthoDB" id="3054501at2759"/>
<dbReference type="Gene3D" id="1.20.1280.50">
    <property type="match status" value="1"/>
</dbReference>
<name>A0A6A4I4I9_9AGAR</name>
<dbReference type="InterPro" id="IPR036047">
    <property type="entry name" value="F-box-like_dom_sf"/>
</dbReference>
<gene>
    <name evidence="3" type="ORF">BT96DRAFT_812219</name>
</gene>
<dbReference type="Pfam" id="PF12937">
    <property type="entry name" value="F-box-like"/>
    <property type="match status" value="1"/>
</dbReference>
<feature type="domain" description="F-box" evidence="2">
    <location>
        <begin position="82"/>
        <end position="133"/>
    </location>
</feature>
<dbReference type="InterPro" id="IPR001810">
    <property type="entry name" value="F-box_dom"/>
</dbReference>
<evidence type="ECO:0000259" key="2">
    <source>
        <dbReference type="Pfam" id="PF12937"/>
    </source>
</evidence>
<protein>
    <recommendedName>
        <fullName evidence="2">F-box domain-containing protein</fullName>
    </recommendedName>
</protein>
<evidence type="ECO:0000256" key="1">
    <source>
        <dbReference type="SAM" id="Coils"/>
    </source>
</evidence>
<sequence length="137" mass="15904">MPLSKLGVTVDNAFISTKPRSEFGYGTCPSESLEISQNLQLAEKEHEDYETELHELQMRILSIKFQKKRLEDYIRSLRTPIRKLPNELFLRIFLFCCGDNDGRFGVPNVIVIGAVCTRWRELVNSCSQIWTRFAVDF</sequence>
<feature type="non-terminal residue" evidence="3">
    <location>
        <position position="137"/>
    </location>
</feature>
<dbReference type="Proteomes" id="UP000799118">
    <property type="component" value="Unassembled WGS sequence"/>
</dbReference>
<dbReference type="AlphaFoldDB" id="A0A6A4I4I9"/>
<dbReference type="SUPFAM" id="SSF81383">
    <property type="entry name" value="F-box domain"/>
    <property type="match status" value="1"/>
</dbReference>
<organism evidence="3 4">
    <name type="scientific">Gymnopus androsaceus JB14</name>
    <dbReference type="NCBI Taxonomy" id="1447944"/>
    <lineage>
        <taxon>Eukaryota</taxon>
        <taxon>Fungi</taxon>
        <taxon>Dikarya</taxon>
        <taxon>Basidiomycota</taxon>
        <taxon>Agaricomycotina</taxon>
        <taxon>Agaricomycetes</taxon>
        <taxon>Agaricomycetidae</taxon>
        <taxon>Agaricales</taxon>
        <taxon>Marasmiineae</taxon>
        <taxon>Omphalotaceae</taxon>
        <taxon>Gymnopus</taxon>
    </lineage>
</organism>
<evidence type="ECO:0000313" key="4">
    <source>
        <dbReference type="Proteomes" id="UP000799118"/>
    </source>
</evidence>